<organism evidence="4 5">
    <name type="scientific">Sphingomonas lacunae</name>
    <dbReference type="NCBI Taxonomy" id="2698828"/>
    <lineage>
        <taxon>Bacteria</taxon>
        <taxon>Pseudomonadati</taxon>
        <taxon>Pseudomonadota</taxon>
        <taxon>Alphaproteobacteria</taxon>
        <taxon>Sphingomonadales</taxon>
        <taxon>Sphingomonadaceae</taxon>
        <taxon>Sphingomonas</taxon>
    </lineage>
</organism>
<keyword evidence="5" id="KW-1185">Reference proteome</keyword>
<name>A0A6M4APX7_9SPHN</name>
<proteinExistence type="predicted"/>
<gene>
    <name evidence="4" type="ORF">GV829_00420</name>
</gene>
<feature type="domain" description="BD-FAE-like" evidence="3">
    <location>
        <begin position="59"/>
        <end position="246"/>
    </location>
</feature>
<dbReference type="InterPro" id="IPR049492">
    <property type="entry name" value="BD-FAE-like_dom"/>
</dbReference>
<dbReference type="EMBL" id="CP053015">
    <property type="protein sequence ID" value="QJQ31104.1"/>
    <property type="molecule type" value="Genomic_DNA"/>
</dbReference>
<dbReference type="AlphaFoldDB" id="A0A6M4APX7"/>
<sequence>MMMAAVAVLALMATATGYAARWQMVGLLDLVDRFTPGPAGKRIATAVRYASDDPIQLVDVYAPQDAVPSDKRPVIIWFHGGGWHHGGRDVYGFAGHAFASQGFVTVVVGYRLGEAGKFPAFMQDAAAAVRWSHANIARYGGDPDRLVLAGHSAGAHMVELVALDQRWLGEMSQPGGAIKGVIGLAGPADFLPFTPGESPDRAMGHVRPIEQTQPIHFARADAPPLWLAHGDADTTVRIGNSERLAAAVIDAGGQAEVKRYAGIDHSGTVTPLSLFYRDTIPLLADSVAFARAVTD</sequence>
<keyword evidence="1 4" id="KW-0378">Hydrolase</keyword>
<reference evidence="4 5" key="1">
    <citation type="submission" date="2020-01" db="EMBL/GenBank/DDBJ databases">
        <title>Sphingomonas sp. strain CSW-10.</title>
        <authorList>
            <person name="Chen W.-M."/>
        </authorList>
    </citation>
    <scope>NUCLEOTIDE SEQUENCE [LARGE SCALE GENOMIC DNA]</scope>
    <source>
        <strain evidence="4 5">CSW-10</strain>
    </source>
</reference>
<dbReference type="KEGG" id="slan:GV829_00420"/>
<evidence type="ECO:0000313" key="5">
    <source>
        <dbReference type="Proteomes" id="UP000503018"/>
    </source>
</evidence>
<dbReference type="Proteomes" id="UP000503018">
    <property type="component" value="Chromosome"/>
</dbReference>
<feature type="chain" id="PRO_5026825473" evidence="2">
    <location>
        <begin position="20"/>
        <end position="295"/>
    </location>
</feature>
<dbReference type="Gene3D" id="3.40.50.1820">
    <property type="entry name" value="alpha/beta hydrolase"/>
    <property type="match status" value="1"/>
</dbReference>
<feature type="signal peptide" evidence="2">
    <location>
        <begin position="1"/>
        <end position="19"/>
    </location>
</feature>
<evidence type="ECO:0000256" key="2">
    <source>
        <dbReference type="SAM" id="SignalP"/>
    </source>
</evidence>
<keyword evidence="2" id="KW-0732">Signal</keyword>
<dbReference type="GO" id="GO:0016787">
    <property type="term" value="F:hydrolase activity"/>
    <property type="evidence" value="ECO:0007669"/>
    <property type="project" value="UniProtKB-KW"/>
</dbReference>
<dbReference type="InterPro" id="IPR050300">
    <property type="entry name" value="GDXG_lipolytic_enzyme"/>
</dbReference>
<accession>A0A6M4APX7</accession>
<evidence type="ECO:0000259" key="3">
    <source>
        <dbReference type="Pfam" id="PF20434"/>
    </source>
</evidence>
<dbReference type="PANTHER" id="PTHR48081">
    <property type="entry name" value="AB HYDROLASE SUPERFAMILY PROTEIN C4A8.06C"/>
    <property type="match status" value="1"/>
</dbReference>
<dbReference type="RefSeq" id="WP_169943316.1">
    <property type="nucleotide sequence ID" value="NZ_CP053015.1"/>
</dbReference>
<dbReference type="PANTHER" id="PTHR48081:SF9">
    <property type="entry name" value="CARBOXYLESTERASE"/>
    <property type="match status" value="1"/>
</dbReference>
<evidence type="ECO:0000256" key="1">
    <source>
        <dbReference type="ARBA" id="ARBA00022801"/>
    </source>
</evidence>
<evidence type="ECO:0000313" key="4">
    <source>
        <dbReference type="EMBL" id="QJQ31104.1"/>
    </source>
</evidence>
<dbReference type="Pfam" id="PF20434">
    <property type="entry name" value="BD-FAE"/>
    <property type="match status" value="1"/>
</dbReference>
<protein>
    <submittedName>
        <fullName evidence="4">Alpha/beta hydrolase</fullName>
    </submittedName>
</protein>
<dbReference type="SUPFAM" id="SSF53474">
    <property type="entry name" value="alpha/beta-Hydrolases"/>
    <property type="match status" value="1"/>
</dbReference>
<dbReference type="InterPro" id="IPR029058">
    <property type="entry name" value="AB_hydrolase_fold"/>
</dbReference>